<gene>
    <name evidence="2" type="ORF">GCM10020367_04910</name>
    <name evidence="3" type="ORF">GCM10020367_63940</name>
</gene>
<name>A0ABP6SMC9_9ACTN</name>
<dbReference type="EMBL" id="BAAAYL010000001">
    <property type="protein sequence ID" value="GAA3368063.1"/>
    <property type="molecule type" value="Genomic_DNA"/>
</dbReference>
<evidence type="ECO:0000313" key="2">
    <source>
        <dbReference type="EMBL" id="GAA3368063.1"/>
    </source>
</evidence>
<keyword evidence="4" id="KW-1185">Reference proteome</keyword>
<evidence type="ECO:0000313" key="4">
    <source>
        <dbReference type="Proteomes" id="UP001499990"/>
    </source>
</evidence>
<evidence type="ECO:0000259" key="1">
    <source>
        <dbReference type="Pfam" id="PF22740"/>
    </source>
</evidence>
<feature type="domain" description="RapZ C-terminal" evidence="1">
    <location>
        <begin position="4"/>
        <end position="82"/>
    </location>
</feature>
<reference evidence="4" key="2">
    <citation type="journal article" date="2019" name="Int. J. Syst. Evol. Microbiol.">
        <title>The Global Catalogue of Microorganisms (GCM) 10K type strain sequencing project: providing services to taxonomists for standard genome sequencing and annotation.</title>
        <authorList>
            <consortium name="The Broad Institute Genomics Platform"/>
            <consortium name="The Broad Institute Genome Sequencing Center for Infectious Disease"/>
            <person name="Wu L."/>
            <person name="Ma J."/>
        </authorList>
    </citation>
    <scope>NUCLEOTIDE SEQUENCE [LARGE SCALE GENOMIC DNA]</scope>
    <source>
        <strain evidence="4">JCM 9651</strain>
    </source>
</reference>
<sequence length="88" mass="9578">MLRADGLDPHVRDYVLATPGADRLIERSFGRALALLALSDRDAWTYMCCAAVAGIESVVVAEELAARLRAVGYGVETEHRHIDRAILG</sequence>
<evidence type="ECO:0000313" key="3">
    <source>
        <dbReference type="EMBL" id="GAA3379626.1"/>
    </source>
</evidence>
<proteinExistence type="predicted"/>
<dbReference type="InterPro" id="IPR053931">
    <property type="entry name" value="RapZ_C"/>
</dbReference>
<protein>
    <recommendedName>
        <fullName evidence="1">RapZ C-terminal domain-containing protein</fullName>
    </recommendedName>
</protein>
<reference evidence="3" key="1">
    <citation type="journal article" date="2014" name="Int. J. Syst. Evol. Microbiol.">
        <title>Complete genome of a new Firmicutes species belonging to the dominant human colonic microbiota ('Ruminococcus bicirculans') reveals two chromosomes and a selective capacity to utilize plant glucans.</title>
        <authorList>
            <consortium name="NISC Comparative Sequencing Program"/>
            <person name="Wegmann U."/>
            <person name="Louis P."/>
            <person name="Goesmann A."/>
            <person name="Henrissat B."/>
            <person name="Duncan S.H."/>
            <person name="Flint H.J."/>
        </authorList>
    </citation>
    <scope>NUCLEOTIDE SEQUENCE</scope>
    <source>
        <strain evidence="3">JCM 9651</strain>
    </source>
</reference>
<reference evidence="3" key="3">
    <citation type="submission" date="2023-12" db="EMBL/GenBank/DDBJ databases">
        <authorList>
            <person name="Sun Q."/>
            <person name="Inoue M."/>
        </authorList>
    </citation>
    <scope>NUCLEOTIDE SEQUENCE</scope>
    <source>
        <strain evidence="3">JCM 9651</strain>
    </source>
</reference>
<comment type="caution">
    <text evidence="3">The sequence shown here is derived from an EMBL/GenBank/DDBJ whole genome shotgun (WGS) entry which is preliminary data.</text>
</comment>
<dbReference type="RefSeq" id="WP_345034231.1">
    <property type="nucleotide sequence ID" value="NZ_BAAAYL010000001.1"/>
</dbReference>
<dbReference type="EMBL" id="BAAAYL010000001">
    <property type="protein sequence ID" value="GAA3379626.1"/>
    <property type="molecule type" value="Genomic_DNA"/>
</dbReference>
<accession>A0ABP6SMC9</accession>
<organism evidence="3 4">
    <name type="scientific">Streptomyces sannanensis</name>
    <dbReference type="NCBI Taxonomy" id="285536"/>
    <lineage>
        <taxon>Bacteria</taxon>
        <taxon>Bacillati</taxon>
        <taxon>Actinomycetota</taxon>
        <taxon>Actinomycetes</taxon>
        <taxon>Kitasatosporales</taxon>
        <taxon>Streptomycetaceae</taxon>
        <taxon>Streptomyces</taxon>
    </lineage>
</organism>
<dbReference type="Pfam" id="PF22740">
    <property type="entry name" value="PapZ_C"/>
    <property type="match status" value="1"/>
</dbReference>
<dbReference type="Proteomes" id="UP001499990">
    <property type="component" value="Unassembled WGS sequence"/>
</dbReference>